<dbReference type="EMBL" id="CP013614">
    <property type="protein sequence ID" value="ALS02794.1"/>
    <property type="molecule type" value="Genomic_DNA"/>
</dbReference>
<dbReference type="Pfam" id="PF05043">
    <property type="entry name" value="Mga"/>
    <property type="match status" value="1"/>
</dbReference>
<accession>A0A0S3KET1</accession>
<evidence type="ECO:0000259" key="1">
    <source>
        <dbReference type="Pfam" id="PF05043"/>
    </source>
</evidence>
<evidence type="ECO:0000313" key="2">
    <source>
        <dbReference type="EMBL" id="ALS02794.1"/>
    </source>
</evidence>
<dbReference type="Proteomes" id="UP000065511">
    <property type="component" value="Chromosome"/>
</dbReference>
<dbReference type="OrthoDB" id="9873286at2"/>
<gene>
    <name evidence="2" type="ORF">ATZ33_15825</name>
    <name evidence="3" type="ORF">RV15_GL001998</name>
</gene>
<keyword evidence="4" id="KW-1185">Reference proteome</keyword>
<reference evidence="2 4" key="2">
    <citation type="submission" date="2015-12" db="EMBL/GenBank/DDBJ databases">
        <authorList>
            <person name="Lauer A."/>
            <person name="Humrighouse B."/>
            <person name="Loparev V."/>
            <person name="Shewmaker P.L."/>
            <person name="Whitney A.M."/>
            <person name="McLaughlin R.W."/>
        </authorList>
    </citation>
    <scope>NUCLEOTIDE SEQUENCE [LARGE SCALE GENOMIC DNA]</scope>
    <source>
        <strain evidence="2 4">LMG 23085</strain>
    </source>
</reference>
<proteinExistence type="predicted"/>
<reference evidence="3 5" key="1">
    <citation type="submission" date="2014-12" db="EMBL/GenBank/DDBJ databases">
        <title>Draft genome sequences of 29 type strains of Enterococci.</title>
        <authorList>
            <person name="Zhong Z."/>
            <person name="Sun Z."/>
            <person name="Liu W."/>
            <person name="Zhang W."/>
            <person name="Zhang H."/>
        </authorList>
    </citation>
    <scope>NUCLEOTIDE SEQUENCE [LARGE SCALE GENOMIC DNA]</scope>
    <source>
        <strain evidence="3 5">DSM 22801</strain>
    </source>
</reference>
<evidence type="ECO:0000313" key="3">
    <source>
        <dbReference type="EMBL" id="OJG87234.1"/>
    </source>
</evidence>
<evidence type="ECO:0000313" key="5">
    <source>
        <dbReference type="Proteomes" id="UP000183039"/>
    </source>
</evidence>
<dbReference type="EMBL" id="JXLC01000029">
    <property type="protein sequence ID" value="OJG87234.1"/>
    <property type="molecule type" value="Genomic_DNA"/>
</dbReference>
<evidence type="ECO:0000313" key="4">
    <source>
        <dbReference type="Proteomes" id="UP000065511"/>
    </source>
</evidence>
<feature type="domain" description="Mga helix-turn-helix" evidence="1">
    <location>
        <begin position="84"/>
        <end position="170"/>
    </location>
</feature>
<dbReference type="InterPro" id="IPR007737">
    <property type="entry name" value="Mga_HTH"/>
</dbReference>
<protein>
    <recommendedName>
        <fullName evidence="1">Mga helix-turn-helix domain-containing protein</fullName>
    </recommendedName>
</protein>
<dbReference type="KEGG" id="ess:ATZ33_15825"/>
<name>A0A0S3KET1_9ENTE</name>
<organism evidence="3 5">
    <name type="scientific">Enterococcus silesiacus</name>
    <dbReference type="NCBI Taxonomy" id="332949"/>
    <lineage>
        <taxon>Bacteria</taxon>
        <taxon>Bacillati</taxon>
        <taxon>Bacillota</taxon>
        <taxon>Bacilli</taxon>
        <taxon>Lactobacillales</taxon>
        <taxon>Enterococcaceae</taxon>
        <taxon>Enterococcus</taxon>
    </lineage>
</organism>
<sequence>MNILLKKNNLFKLQILSRFSTCSTTRNQKKLTEELKIDNHKLKKQISILNEDLYVIFKDDAQIVKVSEDYQLVLAPGLDSIHVLEITKLYYLKETTAFEILRALFKKNYYSIDELAGDLHLTSSYVYKQLTRLNKILNPLGIKLVFTQNLDESNFLADEISLSYFIFSFYWSSFKTKESPLHRSSLDESKVMLYKLDPYISSTSKQEHLRHYISYSIYHTIEKKRKIELDEQFVTFAQLLEQTNDLSIYQVDNFSPDLKITLTNENLFLNFILRTFLAIETPEEQIFLAKKFIETKLPLIRLSQQFIDAILDHWKLHLSDSDYYTLLYRATIVMIFIRYVGISFYEAFNYSENFTKVTFPTYVLEERSQDIKKFHTLFKKKYPQEAAELAFDKKYHYIAYSWIHYIIDYANDNRLKIAIHFSKDTLSELFIQNKIRKIYNEELITFVQKTAEADIVIADFAEPSASNENIIYIENIFEESNWNALFYSIQKEIFKKTFV</sequence>
<dbReference type="RefSeq" id="WP_071878976.1">
    <property type="nucleotide sequence ID" value="NZ_JXLC01000029.1"/>
</dbReference>
<dbReference type="AlphaFoldDB" id="A0A0S3KET1"/>
<dbReference type="Proteomes" id="UP000183039">
    <property type="component" value="Unassembled WGS sequence"/>
</dbReference>